<dbReference type="Gene3D" id="3.40.50.300">
    <property type="entry name" value="P-loop containing nucleotide triphosphate hydrolases"/>
    <property type="match status" value="1"/>
</dbReference>
<keyword evidence="5" id="KW-0378">Hydrolase</keyword>
<dbReference type="InterPro" id="IPR003593">
    <property type="entry name" value="AAA+_ATPase"/>
</dbReference>
<dbReference type="EMBL" id="CP009170">
    <property type="protein sequence ID" value="AIS51475.1"/>
    <property type="molecule type" value="Genomic_DNA"/>
</dbReference>
<sequence>MSNKYQRSKEIFDSVDFRTKKGYNLDINVTIVTIEVIYVNEIEFKDVSYNRFGKEILKNISVKFEGGAIHTIVGPSGAGKSTLIKLINRLIDPTHGSILIDDVDIKTIDVIDLRRRVGMVFQQPHLFEETVKENIEYGPMLKGEKNVNVEYYLSIVGLNIEYATRDVKNLSGGEQQRVSIARTLANNPEALLLDEPTSALDPTSTEIVEKLIFNLKEKMNLTIIWITHNMEQAKRIGDYTALLNKGQLIEYAKTYDFFTNPQNEITKLFIQGKLKEEVK</sequence>
<dbReference type="InterPro" id="IPR027417">
    <property type="entry name" value="P-loop_NTPase"/>
</dbReference>
<reference evidence="6" key="1">
    <citation type="journal article" date="2015" name="Genome Announc.">
        <title>Whole-Genome Sequences of 80 Environmental and Clinical Isolates of Burkholderia pseudomallei.</title>
        <authorList>
            <person name="Johnson S.L."/>
            <person name="Baker A.L."/>
            <person name="Chain P.S."/>
            <person name="Currie B.J."/>
            <person name="Daligault H.E."/>
            <person name="Davenport K.W."/>
            <person name="Davis C.B."/>
            <person name="Inglis T.J."/>
            <person name="Kaestli M."/>
            <person name="Koren S."/>
            <person name="Mayo M."/>
            <person name="Merritt A.J."/>
            <person name="Price E.P."/>
            <person name="Sarovich D.S."/>
            <person name="Warner J."/>
            <person name="Rosovitz M.J."/>
        </authorList>
    </citation>
    <scope>NUCLEOTIDE SEQUENCE [LARGE SCALE GENOMIC DNA]</scope>
    <source>
        <strain evidence="6">DSM 2030</strain>
    </source>
</reference>
<organism evidence="5 6">
    <name type="scientific">Thermoanaerobacter kivui</name>
    <name type="common">Acetogenium kivui</name>
    <dbReference type="NCBI Taxonomy" id="2325"/>
    <lineage>
        <taxon>Bacteria</taxon>
        <taxon>Bacillati</taxon>
        <taxon>Bacillota</taxon>
        <taxon>Clostridia</taxon>
        <taxon>Thermoanaerobacterales</taxon>
        <taxon>Thermoanaerobacteraceae</taxon>
        <taxon>Thermoanaerobacter</taxon>
    </lineage>
</organism>
<evidence type="ECO:0000256" key="1">
    <source>
        <dbReference type="ARBA" id="ARBA00022448"/>
    </source>
</evidence>
<evidence type="ECO:0000313" key="6">
    <source>
        <dbReference type="Proteomes" id="UP000029669"/>
    </source>
</evidence>
<keyword evidence="1" id="KW-0813">Transport</keyword>
<dbReference type="InterPro" id="IPR017871">
    <property type="entry name" value="ABC_transporter-like_CS"/>
</dbReference>
<dbReference type="GO" id="GO:0016887">
    <property type="term" value="F:ATP hydrolysis activity"/>
    <property type="evidence" value="ECO:0007669"/>
    <property type="project" value="InterPro"/>
</dbReference>
<dbReference type="GO" id="GO:0035435">
    <property type="term" value="P:phosphate ion transmembrane transport"/>
    <property type="evidence" value="ECO:0007669"/>
    <property type="project" value="InterPro"/>
</dbReference>
<dbReference type="GO" id="GO:0005524">
    <property type="term" value="F:ATP binding"/>
    <property type="evidence" value="ECO:0007669"/>
    <property type="project" value="UniProtKB-KW"/>
</dbReference>
<dbReference type="Proteomes" id="UP000029669">
    <property type="component" value="Chromosome"/>
</dbReference>
<evidence type="ECO:0000259" key="4">
    <source>
        <dbReference type="PROSITE" id="PS50893"/>
    </source>
</evidence>
<dbReference type="InterPro" id="IPR005670">
    <property type="entry name" value="PstB-like"/>
</dbReference>
<proteinExistence type="predicted"/>
<dbReference type="PANTHER" id="PTHR43423:SF1">
    <property type="entry name" value="ABC TRANSPORTER I FAMILY MEMBER 17"/>
    <property type="match status" value="1"/>
</dbReference>
<protein>
    <submittedName>
        <fullName evidence="5">Phosphate import ATP-binding protein PstB 1</fullName>
        <ecNumber evidence="5">3.6.3.27</ecNumber>
    </submittedName>
</protein>
<dbReference type="EC" id="3.6.3.27" evidence="5"/>
<evidence type="ECO:0000256" key="2">
    <source>
        <dbReference type="ARBA" id="ARBA00022741"/>
    </source>
</evidence>
<dbReference type="STRING" id="2325.TKV_c02700"/>
<gene>
    <name evidence="5" type="primary">pstB1</name>
    <name evidence="5" type="ORF">TKV_c02700</name>
</gene>
<dbReference type="PROSITE" id="PS50893">
    <property type="entry name" value="ABC_TRANSPORTER_2"/>
    <property type="match status" value="1"/>
</dbReference>
<evidence type="ECO:0000256" key="3">
    <source>
        <dbReference type="ARBA" id="ARBA00022840"/>
    </source>
</evidence>
<dbReference type="Pfam" id="PF00005">
    <property type="entry name" value="ABC_tran"/>
    <property type="match status" value="1"/>
</dbReference>
<name>A0A097ANT9_THEKI</name>
<dbReference type="GO" id="GO:0005315">
    <property type="term" value="F:phosphate transmembrane transporter activity"/>
    <property type="evidence" value="ECO:0007669"/>
    <property type="project" value="InterPro"/>
</dbReference>
<dbReference type="eggNOG" id="COG1117">
    <property type="taxonomic scope" value="Bacteria"/>
</dbReference>
<dbReference type="GO" id="GO:0016020">
    <property type="term" value="C:membrane"/>
    <property type="evidence" value="ECO:0007669"/>
    <property type="project" value="InterPro"/>
</dbReference>
<evidence type="ECO:0000313" key="5">
    <source>
        <dbReference type="EMBL" id="AIS51475.1"/>
    </source>
</evidence>
<dbReference type="SMART" id="SM00382">
    <property type="entry name" value="AAA"/>
    <property type="match status" value="1"/>
</dbReference>
<dbReference type="KEGG" id="tki:TKV_c02700"/>
<dbReference type="CDD" id="cd03260">
    <property type="entry name" value="ABC_PstB_phosphate_transporter"/>
    <property type="match status" value="1"/>
</dbReference>
<keyword evidence="3 5" id="KW-0067">ATP-binding</keyword>
<dbReference type="AlphaFoldDB" id="A0A097ANT9"/>
<dbReference type="InterPro" id="IPR003439">
    <property type="entry name" value="ABC_transporter-like_ATP-bd"/>
</dbReference>
<keyword evidence="2" id="KW-0547">Nucleotide-binding</keyword>
<dbReference type="SUPFAM" id="SSF52540">
    <property type="entry name" value="P-loop containing nucleoside triphosphate hydrolases"/>
    <property type="match status" value="1"/>
</dbReference>
<dbReference type="HOGENOM" id="CLU_000604_1_22_9"/>
<dbReference type="PANTHER" id="PTHR43423">
    <property type="entry name" value="ABC TRANSPORTER I FAMILY MEMBER 17"/>
    <property type="match status" value="1"/>
</dbReference>
<keyword evidence="6" id="KW-1185">Reference proteome</keyword>
<feature type="domain" description="ABC transporter" evidence="4">
    <location>
        <begin position="42"/>
        <end position="270"/>
    </location>
</feature>
<dbReference type="PROSITE" id="PS00211">
    <property type="entry name" value="ABC_TRANSPORTER_1"/>
    <property type="match status" value="1"/>
</dbReference>
<accession>A0A097ANT9</accession>